<protein>
    <recommendedName>
        <fullName evidence="1">F-box domain-containing protein</fullName>
    </recommendedName>
</protein>
<dbReference type="InterPro" id="IPR036047">
    <property type="entry name" value="F-box-like_dom_sf"/>
</dbReference>
<gene>
    <name evidence="2" type="ORF">CASFOL_000955</name>
</gene>
<dbReference type="PANTHER" id="PTHR31900">
    <property type="entry name" value="F-BOX/RNI SUPERFAMILY PROTEIN-RELATED"/>
    <property type="match status" value="1"/>
</dbReference>
<dbReference type="SMART" id="SM00579">
    <property type="entry name" value="FBD"/>
    <property type="match status" value="1"/>
</dbReference>
<reference evidence="3" key="1">
    <citation type="journal article" date="2024" name="IScience">
        <title>Strigolactones Initiate the Formation of Haustorium-like Structures in Castilleja.</title>
        <authorList>
            <person name="Buerger M."/>
            <person name="Peterson D."/>
            <person name="Chory J."/>
        </authorList>
    </citation>
    <scope>NUCLEOTIDE SEQUENCE [LARGE SCALE GENOMIC DNA]</scope>
</reference>
<dbReference type="InterPro" id="IPR001810">
    <property type="entry name" value="F-box_dom"/>
</dbReference>
<comment type="caution">
    <text evidence="2">The sequence shown here is derived from an EMBL/GenBank/DDBJ whole genome shotgun (WGS) entry which is preliminary data.</text>
</comment>
<dbReference type="Pfam" id="PF00646">
    <property type="entry name" value="F-box"/>
    <property type="match status" value="1"/>
</dbReference>
<dbReference type="SUPFAM" id="SSF52047">
    <property type="entry name" value="RNI-like"/>
    <property type="match status" value="1"/>
</dbReference>
<dbReference type="EMBL" id="JAVIJP010000002">
    <property type="protein sequence ID" value="KAL3655169.1"/>
    <property type="molecule type" value="Genomic_DNA"/>
</dbReference>
<dbReference type="PROSITE" id="PS50181">
    <property type="entry name" value="FBOX"/>
    <property type="match status" value="1"/>
</dbReference>
<dbReference type="InterPro" id="IPR032675">
    <property type="entry name" value="LRR_dom_sf"/>
</dbReference>
<proteinExistence type="predicted"/>
<evidence type="ECO:0000259" key="1">
    <source>
        <dbReference type="PROSITE" id="PS50181"/>
    </source>
</evidence>
<organism evidence="2 3">
    <name type="scientific">Castilleja foliolosa</name>
    <dbReference type="NCBI Taxonomy" id="1961234"/>
    <lineage>
        <taxon>Eukaryota</taxon>
        <taxon>Viridiplantae</taxon>
        <taxon>Streptophyta</taxon>
        <taxon>Embryophyta</taxon>
        <taxon>Tracheophyta</taxon>
        <taxon>Spermatophyta</taxon>
        <taxon>Magnoliopsida</taxon>
        <taxon>eudicotyledons</taxon>
        <taxon>Gunneridae</taxon>
        <taxon>Pentapetalae</taxon>
        <taxon>asterids</taxon>
        <taxon>lamiids</taxon>
        <taxon>Lamiales</taxon>
        <taxon>Orobanchaceae</taxon>
        <taxon>Pedicularideae</taxon>
        <taxon>Castillejinae</taxon>
        <taxon>Castilleja</taxon>
    </lineage>
</organism>
<dbReference type="InterPro" id="IPR050232">
    <property type="entry name" value="FBL13/AtMIF1-like"/>
</dbReference>
<dbReference type="AlphaFoldDB" id="A0ABD3ELS2"/>
<dbReference type="Gene3D" id="3.80.10.10">
    <property type="entry name" value="Ribonuclease Inhibitor"/>
    <property type="match status" value="1"/>
</dbReference>
<evidence type="ECO:0000313" key="2">
    <source>
        <dbReference type="EMBL" id="KAL3655169.1"/>
    </source>
</evidence>
<accession>A0ABD3ELS2</accession>
<dbReference type="InterPro" id="IPR006566">
    <property type="entry name" value="FBD"/>
</dbReference>
<dbReference type="Pfam" id="PF23622">
    <property type="entry name" value="LRR_At1g61320_AtMIF1"/>
    <property type="match status" value="1"/>
</dbReference>
<dbReference type="InterPro" id="IPR053781">
    <property type="entry name" value="F-box_AtFBL13-like"/>
</dbReference>
<sequence length="442" mass="50390">MNELGEENHGDEIVSIETLPDYLIIHILSHLDTKEAAMTSVLSKRWQYLWTETPSLSFDKSTFNIKDTQKLVTGVSRALVHRTCSYLDRLSVSFTYNRHFASDVNVWVEFAVKNKVKELRLQLQSCTYIFYKIPEAMYSCCSFIVMWLKGCNLAPGATIDWKCLTELHIDGVKLDEDVIQKILSSCPVLSSLYLTDCYGFESLDIDSQSLHCLSSTACEDQHSVVSIEISAPYLRQLFLSRWRVVRLLSIESLIYAEIQFDGFDGTEDDMTDMMVFFDDIKHVKELKLGYQCIEVLSELAENGWPLPKSTRERLTIETLRYEYSIPAIVGLLESSPKLESLVVLCYGDFAAQGSTWDLVGWDDLACDLQHLKTVELTNYADPNLSGEPLLTMGRILLKRATALEKMVLYSTVNLTESFVAEIYQELHSYPRSSQKALVVFQQ</sequence>
<name>A0ABD3ELS2_9LAMI</name>
<keyword evidence="3" id="KW-1185">Reference proteome</keyword>
<dbReference type="SUPFAM" id="SSF81383">
    <property type="entry name" value="F-box domain"/>
    <property type="match status" value="1"/>
</dbReference>
<dbReference type="CDD" id="cd22160">
    <property type="entry name" value="F-box_AtFBL13-like"/>
    <property type="match status" value="1"/>
</dbReference>
<evidence type="ECO:0000313" key="3">
    <source>
        <dbReference type="Proteomes" id="UP001632038"/>
    </source>
</evidence>
<dbReference type="InterPro" id="IPR055357">
    <property type="entry name" value="LRR_At1g61320_AtMIF1"/>
</dbReference>
<feature type="domain" description="F-box" evidence="1">
    <location>
        <begin position="13"/>
        <end position="61"/>
    </location>
</feature>
<dbReference type="Proteomes" id="UP001632038">
    <property type="component" value="Unassembled WGS sequence"/>
</dbReference>
<dbReference type="PANTHER" id="PTHR31900:SF32">
    <property type="entry name" value="F-BOX_RNI_FBD-LIKE DOMAIN PROTEIN"/>
    <property type="match status" value="1"/>
</dbReference>
<dbReference type="Gene3D" id="1.20.1280.50">
    <property type="match status" value="1"/>
</dbReference>